<evidence type="ECO:0000256" key="5">
    <source>
        <dbReference type="ARBA" id="ARBA00023136"/>
    </source>
</evidence>
<keyword evidence="2" id="KW-0813">Transport</keyword>
<feature type="transmembrane region" description="Helical" evidence="7">
    <location>
        <begin position="354"/>
        <end position="378"/>
    </location>
</feature>
<feature type="domain" description="Cationic amino acid transporter C-terminal" evidence="8">
    <location>
        <begin position="412"/>
        <end position="462"/>
    </location>
</feature>
<feature type="compositionally biased region" description="Polar residues" evidence="6">
    <location>
        <begin position="480"/>
        <end position="492"/>
    </location>
</feature>
<dbReference type="InterPro" id="IPR029485">
    <property type="entry name" value="CAT_C"/>
</dbReference>
<feature type="region of interest" description="Disordered" evidence="6">
    <location>
        <begin position="477"/>
        <end position="503"/>
    </location>
</feature>
<feature type="compositionally biased region" description="Basic and acidic residues" evidence="6">
    <location>
        <begin position="493"/>
        <end position="503"/>
    </location>
</feature>
<feature type="non-terminal residue" evidence="9">
    <location>
        <position position="1"/>
    </location>
</feature>
<feature type="transmembrane region" description="Helical" evidence="7">
    <location>
        <begin position="384"/>
        <end position="402"/>
    </location>
</feature>
<feature type="transmembrane region" description="Helical" evidence="7">
    <location>
        <begin position="414"/>
        <end position="433"/>
    </location>
</feature>
<evidence type="ECO:0000256" key="2">
    <source>
        <dbReference type="ARBA" id="ARBA00022448"/>
    </source>
</evidence>
<dbReference type="Gene3D" id="1.20.1740.10">
    <property type="entry name" value="Amino acid/polyamine transporter I"/>
    <property type="match status" value="1"/>
</dbReference>
<dbReference type="InterPro" id="IPR002293">
    <property type="entry name" value="AA/rel_permease1"/>
</dbReference>
<evidence type="ECO:0000256" key="1">
    <source>
        <dbReference type="ARBA" id="ARBA00004141"/>
    </source>
</evidence>
<evidence type="ECO:0000256" key="4">
    <source>
        <dbReference type="ARBA" id="ARBA00022989"/>
    </source>
</evidence>
<gene>
    <name evidence="9" type="ORF">PFISCL1PPCAC_5043</name>
</gene>
<feature type="transmembrane region" description="Helical" evidence="7">
    <location>
        <begin position="72"/>
        <end position="93"/>
    </location>
</feature>
<dbReference type="EMBL" id="BTSY01000002">
    <property type="protein sequence ID" value="GMT13746.1"/>
    <property type="molecule type" value="Genomic_DNA"/>
</dbReference>
<feature type="transmembrane region" description="Helical" evidence="7">
    <location>
        <begin position="100"/>
        <end position="120"/>
    </location>
</feature>
<dbReference type="PANTHER" id="PTHR43243:SF4">
    <property type="entry name" value="CATIONIC AMINO ACID TRANSPORTER 4"/>
    <property type="match status" value="1"/>
</dbReference>
<protein>
    <recommendedName>
        <fullName evidence="8">Cationic amino acid transporter C-terminal domain-containing protein</fullName>
    </recommendedName>
</protein>
<feature type="transmembrane region" description="Helical" evidence="7">
    <location>
        <begin position="272"/>
        <end position="291"/>
    </location>
</feature>
<dbReference type="GO" id="GO:0015171">
    <property type="term" value="F:amino acid transmembrane transporter activity"/>
    <property type="evidence" value="ECO:0007669"/>
    <property type="project" value="TreeGrafter"/>
</dbReference>
<sequence length="503" mass="55440">WNIVLEHVLSAAAVGRTFSAYFGDLSNHVVDNFAIEHARVWPWSTVAAPNATEESFGLCSDSNSTVTERSLIGYYPDFTSIVIIMIAAFFVGIGSKTMSVVNIIFQIANLLVILGVVGYGGTFADLHHWKDFFPCGMNGVLAGASKCFFAYVGFDGLATAGEEAKNPSKQIPRATYYSMFIVTTAYVLMAATLSLMIPYYHLTSASVYSEAFEKVGAPRWFSIVLGVGALLGIMTSALGSLFSLPRAVYAMADDGLIFGWWGKVNGWTKTPLNATITFTLLSMAVALTFDLDALVDFLSVGTLLAYSIVAAALLILRYRPCPIESGEEEMDQGGKIREGIPIISSMFANTRNGVISALLLMMACFTQIGISITMSFYLTRIGQIVTGLCAFISILCMVFIDMHQQNSMKLEYKVFLVPYIPSCSLFVNIIMLTQLTVTTWIRLIVWMAIGLTIYLLYGMRHSQEELRYKKEQEEKKAVMRNQQEFPSMTAESSEAKKQKDSSD</sequence>
<feature type="non-terminal residue" evidence="9">
    <location>
        <position position="503"/>
    </location>
</feature>
<organism evidence="9 10">
    <name type="scientific">Pristionchus fissidentatus</name>
    <dbReference type="NCBI Taxonomy" id="1538716"/>
    <lineage>
        <taxon>Eukaryota</taxon>
        <taxon>Metazoa</taxon>
        <taxon>Ecdysozoa</taxon>
        <taxon>Nematoda</taxon>
        <taxon>Chromadorea</taxon>
        <taxon>Rhabditida</taxon>
        <taxon>Rhabditina</taxon>
        <taxon>Diplogasteromorpha</taxon>
        <taxon>Diplogasteroidea</taxon>
        <taxon>Neodiplogasteridae</taxon>
        <taxon>Pristionchus</taxon>
    </lineage>
</organism>
<dbReference type="GO" id="GO:0005886">
    <property type="term" value="C:plasma membrane"/>
    <property type="evidence" value="ECO:0007669"/>
    <property type="project" value="TreeGrafter"/>
</dbReference>
<evidence type="ECO:0000313" key="10">
    <source>
        <dbReference type="Proteomes" id="UP001432322"/>
    </source>
</evidence>
<feature type="transmembrane region" description="Helical" evidence="7">
    <location>
        <begin position="439"/>
        <end position="457"/>
    </location>
</feature>
<accession>A0AAV5V4S4</accession>
<feature type="transmembrane region" description="Helical" evidence="7">
    <location>
        <begin position="140"/>
        <end position="158"/>
    </location>
</feature>
<keyword evidence="3 7" id="KW-0812">Transmembrane</keyword>
<comment type="subcellular location">
    <subcellularLocation>
        <location evidence="1">Membrane</location>
        <topology evidence="1">Multi-pass membrane protein</topology>
    </subcellularLocation>
</comment>
<feature type="transmembrane region" description="Helical" evidence="7">
    <location>
        <begin position="179"/>
        <end position="200"/>
    </location>
</feature>
<comment type="caution">
    <text evidence="9">The sequence shown here is derived from an EMBL/GenBank/DDBJ whole genome shotgun (WGS) entry which is preliminary data.</text>
</comment>
<dbReference type="AlphaFoldDB" id="A0AAV5V4S4"/>
<evidence type="ECO:0000256" key="6">
    <source>
        <dbReference type="SAM" id="MobiDB-lite"/>
    </source>
</evidence>
<evidence type="ECO:0000256" key="7">
    <source>
        <dbReference type="SAM" id="Phobius"/>
    </source>
</evidence>
<keyword evidence="4 7" id="KW-1133">Transmembrane helix</keyword>
<evidence type="ECO:0000259" key="8">
    <source>
        <dbReference type="Pfam" id="PF13906"/>
    </source>
</evidence>
<name>A0AAV5V4S4_9BILA</name>
<dbReference type="Proteomes" id="UP001432322">
    <property type="component" value="Unassembled WGS sequence"/>
</dbReference>
<dbReference type="Pfam" id="PF13906">
    <property type="entry name" value="AA_permease_C"/>
    <property type="match status" value="1"/>
</dbReference>
<dbReference type="PANTHER" id="PTHR43243">
    <property type="entry name" value="INNER MEMBRANE TRANSPORTER YGJI-RELATED"/>
    <property type="match status" value="1"/>
</dbReference>
<proteinExistence type="predicted"/>
<keyword evidence="5 7" id="KW-0472">Membrane</keyword>
<evidence type="ECO:0000256" key="3">
    <source>
        <dbReference type="ARBA" id="ARBA00022692"/>
    </source>
</evidence>
<dbReference type="PIRSF" id="PIRSF006060">
    <property type="entry name" value="AA_transporter"/>
    <property type="match status" value="1"/>
</dbReference>
<reference evidence="9" key="1">
    <citation type="submission" date="2023-10" db="EMBL/GenBank/DDBJ databases">
        <title>Genome assembly of Pristionchus species.</title>
        <authorList>
            <person name="Yoshida K."/>
            <person name="Sommer R.J."/>
        </authorList>
    </citation>
    <scope>NUCLEOTIDE SEQUENCE</scope>
    <source>
        <strain evidence="9">RS5133</strain>
    </source>
</reference>
<keyword evidence="10" id="KW-1185">Reference proteome</keyword>
<evidence type="ECO:0000313" key="9">
    <source>
        <dbReference type="EMBL" id="GMT13746.1"/>
    </source>
</evidence>
<feature type="transmembrane region" description="Helical" evidence="7">
    <location>
        <begin position="297"/>
        <end position="316"/>
    </location>
</feature>
<dbReference type="Pfam" id="PF13520">
    <property type="entry name" value="AA_permease_2"/>
    <property type="match status" value="1"/>
</dbReference>
<feature type="transmembrane region" description="Helical" evidence="7">
    <location>
        <begin position="220"/>
        <end position="242"/>
    </location>
</feature>